<dbReference type="PROSITE" id="PS50928">
    <property type="entry name" value="ABC_TM1"/>
    <property type="match status" value="1"/>
</dbReference>
<dbReference type="PANTHER" id="PTHR30614">
    <property type="entry name" value="MEMBRANE COMPONENT OF AMINO ACID ABC TRANSPORTER"/>
    <property type="match status" value="1"/>
</dbReference>
<reference evidence="10" key="1">
    <citation type="journal article" date="2019" name="Int. J. Syst. Evol. Microbiol.">
        <title>The Global Catalogue of Microorganisms (GCM) 10K type strain sequencing project: providing services to taxonomists for standard genome sequencing and annotation.</title>
        <authorList>
            <consortium name="The Broad Institute Genomics Platform"/>
            <consortium name="The Broad Institute Genome Sequencing Center for Infectious Disease"/>
            <person name="Wu L."/>
            <person name="Ma J."/>
        </authorList>
    </citation>
    <scope>NUCLEOTIDE SEQUENCE [LARGE SCALE GENOMIC DNA]</scope>
    <source>
        <strain evidence="10">CGMCC 4.1641</strain>
    </source>
</reference>
<dbReference type="InterPro" id="IPR035906">
    <property type="entry name" value="MetI-like_sf"/>
</dbReference>
<feature type="transmembrane region" description="Helical" evidence="7">
    <location>
        <begin position="151"/>
        <end position="172"/>
    </location>
</feature>
<comment type="similarity">
    <text evidence="7">Belongs to the binding-protein-dependent transport system permease family.</text>
</comment>
<gene>
    <name evidence="9" type="ORF">ACFO1S_23765</name>
</gene>
<dbReference type="InterPro" id="IPR000515">
    <property type="entry name" value="MetI-like"/>
</dbReference>
<dbReference type="InterPro" id="IPR043429">
    <property type="entry name" value="ArtM/GltK/GlnP/TcyL/YhdX-like"/>
</dbReference>
<dbReference type="InterPro" id="IPR010065">
    <property type="entry name" value="AA_ABC_transptr_permease_3TM"/>
</dbReference>
<keyword evidence="5 7" id="KW-1133">Transmembrane helix</keyword>
<protein>
    <submittedName>
        <fullName evidence="9">Amino acid ABC transporter permease</fullName>
    </submittedName>
</protein>
<comment type="subcellular location">
    <subcellularLocation>
        <location evidence="1 7">Cell membrane</location>
        <topology evidence="1 7">Multi-pass membrane protein</topology>
    </subcellularLocation>
</comment>
<keyword evidence="10" id="KW-1185">Reference proteome</keyword>
<dbReference type="CDD" id="cd06261">
    <property type="entry name" value="TM_PBP2"/>
    <property type="match status" value="1"/>
</dbReference>
<feature type="transmembrane region" description="Helical" evidence="7">
    <location>
        <begin position="356"/>
        <end position="374"/>
    </location>
</feature>
<proteinExistence type="inferred from homology"/>
<keyword evidence="3" id="KW-1003">Cell membrane</keyword>
<keyword evidence="2 7" id="KW-0813">Transport</keyword>
<feature type="transmembrane region" description="Helical" evidence="7">
    <location>
        <begin position="178"/>
        <end position="205"/>
    </location>
</feature>
<dbReference type="Gene3D" id="1.10.3720.10">
    <property type="entry name" value="MetI-like"/>
    <property type="match status" value="1"/>
</dbReference>
<feature type="transmembrane region" description="Helical" evidence="7">
    <location>
        <begin position="99"/>
        <end position="117"/>
    </location>
</feature>
<dbReference type="PANTHER" id="PTHR30614:SF41">
    <property type="entry name" value="INNER MEMBRANE AMINO-ACID ABC TRANSPORTER PERMEASE PROTEIN YHDY"/>
    <property type="match status" value="1"/>
</dbReference>
<evidence type="ECO:0000256" key="7">
    <source>
        <dbReference type="RuleBase" id="RU363032"/>
    </source>
</evidence>
<dbReference type="EMBL" id="JBHSED010000058">
    <property type="protein sequence ID" value="MFC4306446.1"/>
    <property type="molecule type" value="Genomic_DNA"/>
</dbReference>
<name>A0ABV8SFV5_9BACL</name>
<keyword evidence="6 7" id="KW-0472">Membrane</keyword>
<dbReference type="Pfam" id="PF00528">
    <property type="entry name" value="BPD_transp_1"/>
    <property type="match status" value="1"/>
</dbReference>
<evidence type="ECO:0000256" key="5">
    <source>
        <dbReference type="ARBA" id="ARBA00022989"/>
    </source>
</evidence>
<organism evidence="9 10">
    <name type="scientific">Cohnella boryungensis</name>
    <dbReference type="NCBI Taxonomy" id="768479"/>
    <lineage>
        <taxon>Bacteria</taxon>
        <taxon>Bacillati</taxon>
        <taxon>Bacillota</taxon>
        <taxon>Bacilli</taxon>
        <taxon>Bacillales</taxon>
        <taxon>Paenibacillaceae</taxon>
        <taxon>Cohnella</taxon>
    </lineage>
</organism>
<evidence type="ECO:0000313" key="10">
    <source>
        <dbReference type="Proteomes" id="UP001595755"/>
    </source>
</evidence>
<evidence type="ECO:0000256" key="4">
    <source>
        <dbReference type="ARBA" id="ARBA00022692"/>
    </source>
</evidence>
<evidence type="ECO:0000256" key="6">
    <source>
        <dbReference type="ARBA" id="ARBA00023136"/>
    </source>
</evidence>
<evidence type="ECO:0000256" key="2">
    <source>
        <dbReference type="ARBA" id="ARBA00022448"/>
    </source>
</evidence>
<feature type="transmembrane region" description="Helical" evidence="7">
    <location>
        <begin position="73"/>
        <end position="92"/>
    </location>
</feature>
<dbReference type="Proteomes" id="UP001595755">
    <property type="component" value="Unassembled WGS sequence"/>
</dbReference>
<evidence type="ECO:0000256" key="3">
    <source>
        <dbReference type="ARBA" id="ARBA00022475"/>
    </source>
</evidence>
<feature type="domain" description="ABC transmembrane type-1" evidence="8">
    <location>
        <begin position="181"/>
        <end position="375"/>
    </location>
</feature>
<dbReference type="NCBIfam" id="TIGR01726">
    <property type="entry name" value="HEQRo_perm_3TM"/>
    <property type="match status" value="1"/>
</dbReference>
<sequence length="387" mass="42546">MAVSKAQSSPLFWLRRNLFSSWKNTIATLLTFLVLAFAAKSLLGWIVNTANWSVISANFRILMVGQYPVSELWRVWAILIAASLLTGVSWGVRKGLMTTVSLFLLSVFAIVCFMPFLAMTSRIWLLGGIALMLIGYGIGSKLKIARKIHVFGWLLYFPLMLAVLSGSGLFPAVSSNLWGGFLLTVLLAVVTLMFSFPLGLLLALGRRSKLPIVRWFCIGYIELARGIPLVTVLFMAQLLLPLFLGQNLELSNVLRAMIGFTLFNAAYVAETVRGGMQAVPRGQYEAAEALGLSYVQKMTFIVMPQALRNVIPALVGSVIEVFKDTSLVAIVSLLDLMGIAKRIIANPEFLGRQMEVFVFVAGVFLIICLVISKVSGKLELSLNKGRR</sequence>
<comment type="caution">
    <text evidence="9">The sequence shown here is derived from an EMBL/GenBank/DDBJ whole genome shotgun (WGS) entry which is preliminary data.</text>
</comment>
<dbReference type="RefSeq" id="WP_204605113.1">
    <property type="nucleotide sequence ID" value="NZ_JBHSED010000058.1"/>
</dbReference>
<accession>A0ABV8SFV5</accession>
<keyword evidence="4 7" id="KW-0812">Transmembrane</keyword>
<feature type="transmembrane region" description="Helical" evidence="7">
    <location>
        <begin position="123"/>
        <end position="139"/>
    </location>
</feature>
<evidence type="ECO:0000313" key="9">
    <source>
        <dbReference type="EMBL" id="MFC4306446.1"/>
    </source>
</evidence>
<evidence type="ECO:0000256" key="1">
    <source>
        <dbReference type="ARBA" id="ARBA00004651"/>
    </source>
</evidence>
<evidence type="ECO:0000259" key="8">
    <source>
        <dbReference type="PROSITE" id="PS50928"/>
    </source>
</evidence>
<dbReference type="SUPFAM" id="SSF161098">
    <property type="entry name" value="MetI-like"/>
    <property type="match status" value="1"/>
</dbReference>